<protein>
    <submittedName>
        <fullName evidence="1">Thermostable hemolysin</fullName>
    </submittedName>
</protein>
<dbReference type="InterPro" id="IPR022050">
    <property type="entry name" value="T_hemolysin"/>
</dbReference>
<dbReference type="AlphaFoldDB" id="A0A562IZ63"/>
<dbReference type="EMBL" id="VLKG01000003">
    <property type="protein sequence ID" value="TWH76218.1"/>
    <property type="molecule type" value="Genomic_DNA"/>
</dbReference>
<sequence length="231" mass="25978">MELAGVAHHNPLARIGLDQSLHCFISHQDQQDARRTHTESFIRTCFAQHHQAHIRQFMPDLISLEDEHGQIQGAFGLRMAQHQPLFLERYLDQGIEHTLAQHWKTPIQRSEIIEVGNLAAQGAASARFLIVCLTHLLASLQVNWVVFTGTPGLLNSFRRLGIDLISLAKADPERMGAERADWGHYYATNPQVTAGYVPAGHQRLIQQGIYLRLGFTPFYAAEQESLHVAHG</sequence>
<dbReference type="RefSeq" id="WP_144570869.1">
    <property type="nucleotide sequence ID" value="NZ_VLKG01000003.1"/>
</dbReference>
<dbReference type="OrthoDB" id="7432757at2"/>
<gene>
    <name evidence="1" type="ORF">LX59_01139</name>
</gene>
<name>A0A562IZ63_9GAMM</name>
<evidence type="ECO:0000313" key="2">
    <source>
        <dbReference type="Proteomes" id="UP000319627"/>
    </source>
</evidence>
<evidence type="ECO:0000313" key="1">
    <source>
        <dbReference type="EMBL" id="TWH76218.1"/>
    </source>
</evidence>
<dbReference type="Proteomes" id="UP000319627">
    <property type="component" value="Unassembled WGS sequence"/>
</dbReference>
<proteinExistence type="predicted"/>
<organism evidence="1 2">
    <name type="scientific">Azomonas agilis</name>
    <dbReference type="NCBI Taxonomy" id="116849"/>
    <lineage>
        <taxon>Bacteria</taxon>
        <taxon>Pseudomonadati</taxon>
        <taxon>Pseudomonadota</taxon>
        <taxon>Gammaproteobacteria</taxon>
        <taxon>Pseudomonadales</taxon>
        <taxon>Pseudomonadaceae</taxon>
        <taxon>Azomonas</taxon>
    </lineage>
</organism>
<accession>A0A562IZ63</accession>
<dbReference type="Pfam" id="PF12261">
    <property type="entry name" value="T_hemolysin"/>
    <property type="match status" value="1"/>
</dbReference>
<reference evidence="1 2" key="1">
    <citation type="submission" date="2019-07" db="EMBL/GenBank/DDBJ databases">
        <title>Genomic Encyclopedia of Type Strains, Phase I: the one thousand microbial genomes (KMG-I) project.</title>
        <authorList>
            <person name="Kyrpides N."/>
        </authorList>
    </citation>
    <scope>NUCLEOTIDE SEQUENCE [LARGE SCALE GENOMIC DNA]</scope>
    <source>
        <strain evidence="1 2">DSM 375</strain>
    </source>
</reference>
<comment type="caution">
    <text evidence="1">The sequence shown here is derived from an EMBL/GenBank/DDBJ whole genome shotgun (WGS) entry which is preliminary data.</text>
</comment>
<keyword evidence="2" id="KW-1185">Reference proteome</keyword>